<dbReference type="GO" id="GO:0004674">
    <property type="term" value="F:protein serine/threonine kinase activity"/>
    <property type="evidence" value="ECO:0007669"/>
    <property type="project" value="UniProtKB-KW"/>
</dbReference>
<dbReference type="PANTHER" id="PTHR45646">
    <property type="entry name" value="SERINE/THREONINE-PROTEIN KINASE DOA-RELATED"/>
    <property type="match status" value="1"/>
</dbReference>
<dbReference type="Gene3D" id="3.30.200.20">
    <property type="entry name" value="Phosphorylase Kinase, domain 1"/>
    <property type="match status" value="1"/>
</dbReference>
<dbReference type="Pfam" id="PF00069">
    <property type="entry name" value="Pkinase"/>
    <property type="match status" value="1"/>
</dbReference>
<dbReference type="SMART" id="SM00220">
    <property type="entry name" value="S_TKc"/>
    <property type="match status" value="1"/>
</dbReference>
<dbReference type="Gene3D" id="1.10.510.10">
    <property type="entry name" value="Transferase(Phosphotransferase) domain 1"/>
    <property type="match status" value="1"/>
</dbReference>
<keyword evidence="5" id="KW-0067">ATP-binding</keyword>
<dbReference type="EMBL" id="BPQB01000037">
    <property type="protein sequence ID" value="GJE94096.1"/>
    <property type="molecule type" value="Genomic_DNA"/>
</dbReference>
<proteinExistence type="predicted"/>
<evidence type="ECO:0000256" key="2">
    <source>
        <dbReference type="ARBA" id="ARBA00022679"/>
    </source>
</evidence>
<dbReference type="PROSITE" id="PS50011">
    <property type="entry name" value="PROTEIN_KINASE_DOM"/>
    <property type="match status" value="1"/>
</dbReference>
<keyword evidence="8" id="KW-1185">Reference proteome</keyword>
<dbReference type="InterPro" id="IPR000719">
    <property type="entry name" value="Prot_kinase_dom"/>
</dbReference>
<evidence type="ECO:0000256" key="4">
    <source>
        <dbReference type="ARBA" id="ARBA00022777"/>
    </source>
</evidence>
<evidence type="ECO:0000256" key="3">
    <source>
        <dbReference type="ARBA" id="ARBA00022741"/>
    </source>
</evidence>
<keyword evidence="1" id="KW-0723">Serine/threonine-protein kinase</keyword>
<evidence type="ECO:0000259" key="6">
    <source>
        <dbReference type="PROSITE" id="PS50011"/>
    </source>
</evidence>
<comment type="caution">
    <text evidence="7">The sequence shown here is derived from an EMBL/GenBank/DDBJ whole genome shotgun (WGS) entry which is preliminary data.</text>
</comment>
<sequence length="449" mass="50132">MPSQIFNVALRFPSTAIFRGQARRTSSNATLARWTLRWAQCRPRYSSSWPSSPARTPPIKVGSTVRDRYEVLHCLARQKHSTIWLVKDADAQFGQYLAMKVQSPHKPLPPCGCSGAQHLITMADYEKDDHSGAGALPILLDAFALPSPEGPDGRAVECLVMPLFGESIRTLYHPGARALPWDVLKQVCISLCFAVDFLHVKGVVHTDIHPDNILIQPKARNETAVVEAFLAGLDPTKDHVGPVPFPKVERRELSVALTDLENAHLVANDSKHDFLIQPHHLRAPEVILGAPWGPKADIWNLGCLIFEWATSRLLFEHDTETGDPQAILRGMVHTLGNFPPALIAQGRHAHKWFNSDGSLMSPPKHVGLGLETLIFYGLMGADDYRPPLPSSFNDHELALFMDFLHLMVRLDPEERWSGIELVGHPWLHDTLGEIIEVMREEEAERNARS</sequence>
<accession>A0A9P3GFZ7</accession>
<keyword evidence="2" id="KW-0808">Transferase</keyword>
<keyword evidence="3" id="KW-0547">Nucleotide-binding</keyword>
<keyword evidence="4 7" id="KW-0418">Kinase</keyword>
<gene>
    <name evidence="7" type="ORF">PsYK624_102640</name>
</gene>
<evidence type="ECO:0000256" key="5">
    <source>
        <dbReference type="ARBA" id="ARBA00022840"/>
    </source>
</evidence>
<dbReference type="PANTHER" id="PTHR45646:SF11">
    <property type="entry name" value="SERINE_THREONINE-PROTEIN KINASE DOA"/>
    <property type="match status" value="1"/>
</dbReference>
<evidence type="ECO:0000313" key="8">
    <source>
        <dbReference type="Proteomes" id="UP000703269"/>
    </source>
</evidence>
<dbReference type="InterPro" id="IPR011009">
    <property type="entry name" value="Kinase-like_dom_sf"/>
</dbReference>
<dbReference type="AlphaFoldDB" id="A0A9P3GFZ7"/>
<evidence type="ECO:0000256" key="1">
    <source>
        <dbReference type="ARBA" id="ARBA00022527"/>
    </source>
</evidence>
<reference evidence="7 8" key="1">
    <citation type="submission" date="2021-08" db="EMBL/GenBank/DDBJ databases">
        <title>Draft Genome Sequence of Phanerochaete sordida strain YK-624.</title>
        <authorList>
            <person name="Mori T."/>
            <person name="Dohra H."/>
            <person name="Suzuki T."/>
            <person name="Kawagishi H."/>
            <person name="Hirai H."/>
        </authorList>
    </citation>
    <scope>NUCLEOTIDE SEQUENCE [LARGE SCALE GENOMIC DNA]</scope>
    <source>
        <strain evidence="7 8">YK-624</strain>
    </source>
</reference>
<organism evidence="7 8">
    <name type="scientific">Phanerochaete sordida</name>
    <dbReference type="NCBI Taxonomy" id="48140"/>
    <lineage>
        <taxon>Eukaryota</taxon>
        <taxon>Fungi</taxon>
        <taxon>Dikarya</taxon>
        <taxon>Basidiomycota</taxon>
        <taxon>Agaricomycotina</taxon>
        <taxon>Agaricomycetes</taxon>
        <taxon>Polyporales</taxon>
        <taxon>Phanerochaetaceae</taxon>
        <taxon>Phanerochaete</taxon>
    </lineage>
</organism>
<dbReference type="GO" id="GO:0005524">
    <property type="term" value="F:ATP binding"/>
    <property type="evidence" value="ECO:0007669"/>
    <property type="project" value="UniProtKB-KW"/>
</dbReference>
<feature type="domain" description="Protein kinase" evidence="6">
    <location>
        <begin position="69"/>
        <end position="427"/>
    </location>
</feature>
<protein>
    <submittedName>
        <fullName evidence="7">Kinase-like protein</fullName>
    </submittedName>
</protein>
<dbReference type="SUPFAM" id="SSF56112">
    <property type="entry name" value="Protein kinase-like (PK-like)"/>
    <property type="match status" value="1"/>
</dbReference>
<dbReference type="Proteomes" id="UP000703269">
    <property type="component" value="Unassembled WGS sequence"/>
</dbReference>
<dbReference type="InterPro" id="IPR051175">
    <property type="entry name" value="CLK_kinases"/>
</dbReference>
<dbReference type="GO" id="GO:0005634">
    <property type="term" value="C:nucleus"/>
    <property type="evidence" value="ECO:0007669"/>
    <property type="project" value="TreeGrafter"/>
</dbReference>
<name>A0A9P3GFZ7_9APHY</name>
<evidence type="ECO:0000313" key="7">
    <source>
        <dbReference type="EMBL" id="GJE94096.1"/>
    </source>
</evidence>
<dbReference type="OrthoDB" id="5979581at2759"/>